<dbReference type="InterPro" id="IPR050982">
    <property type="entry name" value="Auxin_biosynth/cation_transpt"/>
</dbReference>
<comment type="caution">
    <text evidence="3">The sequence shown here is derived from an EMBL/GenBank/DDBJ whole genome shotgun (WGS) entry which is preliminary data.</text>
</comment>
<dbReference type="PRINTS" id="PR00368">
    <property type="entry name" value="FADPNR"/>
</dbReference>
<keyword evidence="1" id="KW-0560">Oxidoreductase</keyword>
<dbReference type="SUPFAM" id="SSF51905">
    <property type="entry name" value="FAD/NAD(P)-binding domain"/>
    <property type="match status" value="1"/>
</dbReference>
<sequence length="400" mass="43026">MSATPDVDILVIGAGQAGLSVGYHLRRLGLEPERDFLILDHSPAPGGAWQFRWPSLTLDTVNRIHDLPGMEFAETLPPGSEQAQAATAVPHYFDLYEKRFDLRVQRPVSVTVVCDRATPATCPNEAVDGLLHAETRPDSNAAANGEAEPTPATGPGETYRVRGLINATGTWDKPFIPYYRGADTFAGRQLHAHDYRTAAEFAGRHVVVVGGGITAIQLLDEISKVTTTTWVTRREPLFRDGQFAPEDGRAAVAIVEDRVRRGLPPGSVVSVTGLSNDDRVKAARARGVLDRKPMFDHIEPDGIRWADGSFQPADVILWATGFRSSLDHLAPLRLRGPGGGITMTGQLATQVAADPRIHLIGYGPSSSTIGANRAGRAAAVELATHLGLRATRGPRPENQG</sequence>
<name>A0ABS1MAP8_9NOCA</name>
<dbReference type="RefSeq" id="WP_201951301.1">
    <property type="nucleotide sequence ID" value="NZ_JAERRJ010000009.1"/>
</dbReference>
<feature type="domain" description="FAD/NAD(P)-binding" evidence="2">
    <location>
        <begin position="8"/>
        <end position="351"/>
    </location>
</feature>
<evidence type="ECO:0000256" key="1">
    <source>
        <dbReference type="ARBA" id="ARBA00023002"/>
    </source>
</evidence>
<dbReference type="PANTHER" id="PTHR43539:SF78">
    <property type="entry name" value="FLAVIN-CONTAINING MONOOXYGENASE"/>
    <property type="match status" value="1"/>
</dbReference>
<dbReference type="Gene3D" id="3.50.50.60">
    <property type="entry name" value="FAD/NAD(P)-binding domain"/>
    <property type="match status" value="1"/>
</dbReference>
<dbReference type="InterPro" id="IPR023753">
    <property type="entry name" value="FAD/NAD-binding_dom"/>
</dbReference>
<protein>
    <submittedName>
        <fullName evidence="3">NAD(P)/FAD-dependent oxidoreductase</fullName>
    </submittedName>
</protein>
<keyword evidence="4" id="KW-1185">Reference proteome</keyword>
<dbReference type="PANTHER" id="PTHR43539">
    <property type="entry name" value="FLAVIN-BINDING MONOOXYGENASE-LIKE PROTEIN (AFU_ORTHOLOGUE AFUA_4G09220)"/>
    <property type="match status" value="1"/>
</dbReference>
<dbReference type="Pfam" id="PF07992">
    <property type="entry name" value="Pyr_redox_2"/>
    <property type="match status" value="1"/>
</dbReference>
<accession>A0ABS1MAP8</accession>
<dbReference type="PRINTS" id="PR00411">
    <property type="entry name" value="PNDRDTASEI"/>
</dbReference>
<evidence type="ECO:0000313" key="4">
    <source>
        <dbReference type="Proteomes" id="UP000602198"/>
    </source>
</evidence>
<dbReference type="InterPro" id="IPR036188">
    <property type="entry name" value="FAD/NAD-bd_sf"/>
</dbReference>
<organism evidence="3 4">
    <name type="scientific">Nocardia acididurans</name>
    <dbReference type="NCBI Taxonomy" id="2802282"/>
    <lineage>
        <taxon>Bacteria</taxon>
        <taxon>Bacillati</taxon>
        <taxon>Actinomycetota</taxon>
        <taxon>Actinomycetes</taxon>
        <taxon>Mycobacteriales</taxon>
        <taxon>Nocardiaceae</taxon>
        <taxon>Nocardia</taxon>
    </lineage>
</organism>
<evidence type="ECO:0000259" key="2">
    <source>
        <dbReference type="Pfam" id="PF07992"/>
    </source>
</evidence>
<dbReference type="EMBL" id="JAERRJ010000009">
    <property type="protein sequence ID" value="MBL1077686.1"/>
    <property type="molecule type" value="Genomic_DNA"/>
</dbReference>
<evidence type="ECO:0000313" key="3">
    <source>
        <dbReference type="EMBL" id="MBL1077686.1"/>
    </source>
</evidence>
<proteinExistence type="predicted"/>
<dbReference type="Proteomes" id="UP000602198">
    <property type="component" value="Unassembled WGS sequence"/>
</dbReference>
<gene>
    <name evidence="3" type="ORF">JK358_25110</name>
</gene>
<reference evidence="3 4" key="1">
    <citation type="submission" date="2021-01" db="EMBL/GenBank/DDBJ databases">
        <title>WGS of actinomycetes isolated from Thailand.</title>
        <authorList>
            <person name="Thawai C."/>
        </authorList>
    </citation>
    <scope>NUCLEOTIDE SEQUENCE [LARGE SCALE GENOMIC DNA]</scope>
    <source>
        <strain evidence="3 4">LPG 2</strain>
    </source>
</reference>